<dbReference type="AlphaFoldDB" id="A0A6A0HDM8"/>
<evidence type="ECO:0000259" key="5">
    <source>
        <dbReference type="PROSITE" id="PS50072"/>
    </source>
</evidence>
<dbReference type="PROSITE" id="PS50072">
    <property type="entry name" value="CSA_PPIASE_2"/>
    <property type="match status" value="1"/>
</dbReference>
<comment type="function">
    <text evidence="4">PPIases accelerate the folding of proteins. It catalyzes the cis-trans isomerization of proline imidic peptide bonds in oligopeptides.</text>
</comment>
<comment type="caution">
    <text evidence="6">The sequence shown here is derived from an EMBL/GenBank/DDBJ whole genome shotgun (WGS) entry which is preliminary data.</text>
</comment>
<evidence type="ECO:0000256" key="3">
    <source>
        <dbReference type="ARBA" id="ARBA00023235"/>
    </source>
</evidence>
<evidence type="ECO:0000256" key="4">
    <source>
        <dbReference type="RuleBase" id="RU363019"/>
    </source>
</evidence>
<dbReference type="GO" id="GO:0003755">
    <property type="term" value="F:peptidyl-prolyl cis-trans isomerase activity"/>
    <property type="evidence" value="ECO:0007669"/>
    <property type="project" value="UniProtKB-UniRule"/>
</dbReference>
<comment type="similarity">
    <text evidence="4">Belongs to the cyclophilin-type PPIase family.</text>
</comment>
<dbReference type="Gene3D" id="2.40.100.10">
    <property type="entry name" value="Cyclophilin-like"/>
    <property type="match status" value="1"/>
</dbReference>
<dbReference type="InterPro" id="IPR029000">
    <property type="entry name" value="Cyclophilin-like_dom_sf"/>
</dbReference>
<dbReference type="GO" id="GO:0005739">
    <property type="term" value="C:mitochondrion"/>
    <property type="evidence" value="ECO:0007669"/>
    <property type="project" value="TreeGrafter"/>
</dbReference>
<proteinExistence type="inferred from homology"/>
<dbReference type="GO" id="GO:0006457">
    <property type="term" value="P:protein folding"/>
    <property type="evidence" value="ECO:0007669"/>
    <property type="project" value="InterPro"/>
</dbReference>
<name>A0A6A0HDM8_HYAAZ</name>
<comment type="catalytic activity">
    <reaction evidence="1 4">
        <text>[protein]-peptidylproline (omega=180) = [protein]-peptidylproline (omega=0)</text>
        <dbReference type="Rhea" id="RHEA:16237"/>
        <dbReference type="Rhea" id="RHEA-COMP:10747"/>
        <dbReference type="Rhea" id="RHEA-COMP:10748"/>
        <dbReference type="ChEBI" id="CHEBI:83833"/>
        <dbReference type="ChEBI" id="CHEBI:83834"/>
        <dbReference type="EC" id="5.2.1.8"/>
    </reaction>
</comment>
<dbReference type="InterPro" id="IPR002130">
    <property type="entry name" value="Cyclophilin-type_PPIase_dom"/>
</dbReference>
<dbReference type="Pfam" id="PF00160">
    <property type="entry name" value="Pro_isomerase"/>
    <property type="match status" value="1"/>
</dbReference>
<keyword evidence="2 4" id="KW-0697">Rotamase</keyword>
<dbReference type="PRINTS" id="PR00153">
    <property type="entry name" value="CSAPPISMRASE"/>
</dbReference>
<feature type="domain" description="PPIase cyclophilin-type" evidence="5">
    <location>
        <begin position="10"/>
        <end position="167"/>
    </location>
</feature>
<dbReference type="SUPFAM" id="SSF50891">
    <property type="entry name" value="Cyclophilin-like"/>
    <property type="match status" value="1"/>
</dbReference>
<dbReference type="GO" id="GO:0016018">
    <property type="term" value="F:cyclosporin A binding"/>
    <property type="evidence" value="ECO:0007669"/>
    <property type="project" value="TreeGrafter"/>
</dbReference>
<gene>
    <name evidence="6" type="ORF">HAZT_HAZT004797</name>
</gene>
<dbReference type="PROSITE" id="PS00170">
    <property type="entry name" value="CSA_PPIASE_1"/>
    <property type="match status" value="1"/>
</dbReference>
<protein>
    <recommendedName>
        <fullName evidence="4">Peptidyl-prolyl cis-trans isomerase</fullName>
        <shortName evidence="4">PPIase</shortName>
        <ecNumber evidence="4">5.2.1.8</ecNumber>
    </recommendedName>
</protein>
<dbReference type="InterPro" id="IPR020892">
    <property type="entry name" value="Cyclophilin-type_PPIase_CS"/>
</dbReference>
<dbReference type="Proteomes" id="UP000711488">
    <property type="component" value="Unassembled WGS sequence"/>
</dbReference>
<evidence type="ECO:0000256" key="1">
    <source>
        <dbReference type="ARBA" id="ARBA00000971"/>
    </source>
</evidence>
<keyword evidence="3 4" id="KW-0413">Isomerase</keyword>
<dbReference type="PANTHER" id="PTHR11071:SF565">
    <property type="entry name" value="MOCA-CYP, ISOFORM A"/>
    <property type="match status" value="1"/>
</dbReference>
<dbReference type="PANTHER" id="PTHR11071">
    <property type="entry name" value="PEPTIDYL-PROLYL CIS-TRANS ISOMERASE"/>
    <property type="match status" value="1"/>
</dbReference>
<accession>A0A6A0HDM8</accession>
<evidence type="ECO:0000256" key="2">
    <source>
        <dbReference type="ARBA" id="ARBA00023110"/>
    </source>
</evidence>
<reference evidence="6" key="3">
    <citation type="submission" date="2019-06" db="EMBL/GenBank/DDBJ databases">
        <authorList>
            <person name="Poynton C."/>
            <person name="Hasenbein S."/>
            <person name="Benoit J.B."/>
            <person name="Sepulveda M.S."/>
            <person name="Poelchau M.F."/>
            <person name="Murali S.C."/>
            <person name="Chen S."/>
            <person name="Glastad K.M."/>
            <person name="Werren J.H."/>
            <person name="Vineis J.H."/>
            <person name="Bowen J.L."/>
            <person name="Friedrich M."/>
            <person name="Jones J."/>
            <person name="Robertson H.M."/>
            <person name="Feyereisen R."/>
            <person name="Mechler-Hickson A."/>
            <person name="Mathers N."/>
            <person name="Lee C.E."/>
            <person name="Colbourne J.K."/>
            <person name="Biales A."/>
            <person name="Johnston J.S."/>
            <person name="Wellborn G.A."/>
            <person name="Rosendale A.J."/>
            <person name="Cridge A.G."/>
            <person name="Munoz-Torres M.C."/>
            <person name="Bain P.A."/>
            <person name="Manny A.R."/>
            <person name="Major K.M."/>
            <person name="Lambert F.N."/>
            <person name="Vulpe C.D."/>
            <person name="Tuck P."/>
            <person name="Blalock B.J."/>
            <person name="Lin Y.-Y."/>
            <person name="Smith M.E."/>
            <person name="Ochoa-Acuna H."/>
            <person name="Chen M.-J.M."/>
            <person name="Childers C.P."/>
            <person name="Qu J."/>
            <person name="Dugan S."/>
            <person name="Lee S.L."/>
            <person name="Chao H."/>
            <person name="Dinh H."/>
            <person name="Han Y."/>
            <person name="Doddapaneni H."/>
            <person name="Worley K.C."/>
            <person name="Muzny D.M."/>
            <person name="Gibbs R.A."/>
            <person name="Richards S."/>
        </authorList>
    </citation>
    <scope>NUCLEOTIDE SEQUENCE</scope>
    <source>
        <strain evidence="6">HAZT.00-mixed</strain>
        <tissue evidence="6">Whole organism</tissue>
    </source>
</reference>
<sequence length="206" mass="22834">MKAGGSIRCFFDISIDDIPAGRIIFELFDHLCPKTCENFRALCTGEAGIGQVTGKPLHYEGVKFHRIIKDFMIQAGDFSAGNGTDENLEIAHESPFLLSMANRGRNTNGSQFFMFDRTTQPAPHLDGKHVVFGRVVSGEEVVVAMEELPVDNRHRPLNSVTIKRCGELLSRPKNKGESFITILHHHPMMCTPASPSCDVYSCITIL</sequence>
<dbReference type="FunFam" id="2.40.100.10:FF:000025">
    <property type="entry name" value="Peptidyl-prolyl cis-trans isomerase CYP19-2"/>
    <property type="match status" value="1"/>
</dbReference>
<evidence type="ECO:0000313" key="6">
    <source>
        <dbReference type="EMBL" id="KAA0203629.1"/>
    </source>
</evidence>
<organism evidence="6">
    <name type="scientific">Hyalella azteca</name>
    <name type="common">Amphipod</name>
    <dbReference type="NCBI Taxonomy" id="294128"/>
    <lineage>
        <taxon>Eukaryota</taxon>
        <taxon>Metazoa</taxon>
        <taxon>Ecdysozoa</taxon>
        <taxon>Arthropoda</taxon>
        <taxon>Crustacea</taxon>
        <taxon>Multicrustacea</taxon>
        <taxon>Malacostraca</taxon>
        <taxon>Eumalacostraca</taxon>
        <taxon>Peracarida</taxon>
        <taxon>Amphipoda</taxon>
        <taxon>Senticaudata</taxon>
        <taxon>Talitrida</taxon>
        <taxon>Talitroidea</taxon>
        <taxon>Hyalellidae</taxon>
        <taxon>Hyalella</taxon>
    </lineage>
</organism>
<reference evidence="6" key="2">
    <citation type="journal article" date="2018" name="Environ. Sci. Technol.">
        <title>The Toxicogenome of Hyalella azteca: A Model for Sediment Ecotoxicology and Evolutionary Toxicology.</title>
        <authorList>
            <person name="Poynton H.C."/>
            <person name="Hasenbein S."/>
            <person name="Benoit J.B."/>
            <person name="Sepulveda M.S."/>
            <person name="Poelchau M.F."/>
            <person name="Hughes D.S.T."/>
            <person name="Murali S.C."/>
            <person name="Chen S."/>
            <person name="Glastad K.M."/>
            <person name="Goodisman M.A.D."/>
            <person name="Werren J.H."/>
            <person name="Vineis J.H."/>
            <person name="Bowen J.L."/>
            <person name="Friedrich M."/>
            <person name="Jones J."/>
            <person name="Robertson H.M."/>
            <person name="Feyereisen R."/>
            <person name="Mechler-Hickson A."/>
            <person name="Mathers N."/>
            <person name="Lee C.E."/>
            <person name="Colbourne J.K."/>
            <person name="Biales A."/>
            <person name="Johnston J.S."/>
            <person name="Wellborn G.A."/>
            <person name="Rosendale A.J."/>
            <person name="Cridge A.G."/>
            <person name="Munoz-Torres M.C."/>
            <person name="Bain P.A."/>
            <person name="Manny A.R."/>
            <person name="Major K.M."/>
            <person name="Lambert F.N."/>
            <person name="Vulpe C.D."/>
            <person name="Tuck P."/>
            <person name="Blalock B.J."/>
            <person name="Lin Y.Y."/>
            <person name="Smith M.E."/>
            <person name="Ochoa-Acuna H."/>
            <person name="Chen M.M."/>
            <person name="Childers C.P."/>
            <person name="Qu J."/>
            <person name="Dugan S."/>
            <person name="Lee S.L."/>
            <person name="Chao H."/>
            <person name="Dinh H."/>
            <person name="Han Y."/>
            <person name="Doddapaneni H."/>
            <person name="Worley K.C."/>
            <person name="Muzny D.M."/>
            <person name="Gibbs R.A."/>
            <person name="Richards S."/>
        </authorList>
    </citation>
    <scope>NUCLEOTIDE SEQUENCE</scope>
    <source>
        <strain evidence="6">HAZT.00-mixed</strain>
        <tissue evidence="6">Whole organism</tissue>
    </source>
</reference>
<reference evidence="6" key="1">
    <citation type="submission" date="2014-08" db="EMBL/GenBank/DDBJ databases">
        <authorList>
            <person name="Murali S."/>
            <person name="Richards S."/>
            <person name="Bandaranaike D."/>
            <person name="Bellair M."/>
            <person name="Blankenburg K."/>
            <person name="Chao H."/>
            <person name="Dinh H."/>
            <person name="Doddapaneni H."/>
            <person name="Dugan-Rocha S."/>
            <person name="Elkadiri S."/>
            <person name="Gnanaolivu R."/>
            <person name="Hughes D."/>
            <person name="Lee S."/>
            <person name="Li M."/>
            <person name="Ming W."/>
            <person name="Munidasa M."/>
            <person name="Muniz J."/>
            <person name="Nguyen L."/>
            <person name="Osuji N."/>
            <person name="Pu L.-L."/>
            <person name="Puazo M."/>
            <person name="Skinner E."/>
            <person name="Qu C."/>
            <person name="Quiroz J."/>
            <person name="Raj R."/>
            <person name="Weissenberger G."/>
            <person name="Xin Y."/>
            <person name="Zou X."/>
            <person name="Han Y."/>
            <person name="Worley K."/>
            <person name="Muzny D."/>
            <person name="Gibbs R."/>
        </authorList>
    </citation>
    <scope>NUCLEOTIDE SEQUENCE</scope>
    <source>
        <strain evidence="6">HAZT.00-mixed</strain>
        <tissue evidence="6">Whole organism</tissue>
    </source>
</reference>
<dbReference type="EMBL" id="JQDR03001249">
    <property type="protein sequence ID" value="KAA0203629.1"/>
    <property type="molecule type" value="Genomic_DNA"/>
</dbReference>
<dbReference type="EC" id="5.2.1.8" evidence="4"/>